<keyword evidence="1" id="KW-0802">TPR repeat</keyword>
<proteinExistence type="predicted"/>
<dbReference type="Pfam" id="PF07228">
    <property type="entry name" value="SpoIIE"/>
    <property type="match status" value="1"/>
</dbReference>
<dbReference type="SUPFAM" id="SSF48452">
    <property type="entry name" value="TPR-like"/>
    <property type="match status" value="1"/>
</dbReference>
<dbReference type="Proteomes" id="UP000006048">
    <property type="component" value="Chromosome"/>
</dbReference>
<gene>
    <name evidence="5" type="ordered locus">Turpa_0495</name>
</gene>
<dbReference type="PROSITE" id="PS50885">
    <property type="entry name" value="HAMP"/>
    <property type="match status" value="1"/>
</dbReference>
<dbReference type="Gene3D" id="6.10.340.10">
    <property type="match status" value="1"/>
</dbReference>
<feature type="coiled-coil region" evidence="2">
    <location>
        <begin position="573"/>
        <end position="607"/>
    </location>
</feature>
<dbReference type="SUPFAM" id="SSF158472">
    <property type="entry name" value="HAMP domain-like"/>
    <property type="match status" value="1"/>
</dbReference>
<feature type="transmembrane region" description="Helical" evidence="3">
    <location>
        <begin position="142"/>
        <end position="163"/>
    </location>
</feature>
<accession>I4B1J2</accession>
<dbReference type="SUPFAM" id="SSF81606">
    <property type="entry name" value="PP2C-like"/>
    <property type="match status" value="1"/>
</dbReference>
<dbReference type="InterPro" id="IPR019734">
    <property type="entry name" value="TPR_rpt"/>
</dbReference>
<keyword evidence="2" id="KW-0175">Coiled coil</keyword>
<feature type="transmembrane region" description="Helical" evidence="3">
    <location>
        <begin position="499"/>
        <end position="520"/>
    </location>
</feature>
<dbReference type="PROSITE" id="PS50005">
    <property type="entry name" value="TPR"/>
    <property type="match status" value="1"/>
</dbReference>
<feature type="transmembrane region" description="Helical" evidence="3">
    <location>
        <begin position="73"/>
        <end position="90"/>
    </location>
</feature>
<dbReference type="Pfam" id="PF13432">
    <property type="entry name" value="TPR_16"/>
    <property type="match status" value="1"/>
</dbReference>
<name>I4B1J2_TURPD</name>
<feature type="transmembrane region" description="Helical" evidence="3">
    <location>
        <begin position="236"/>
        <end position="260"/>
    </location>
</feature>
<dbReference type="GO" id="GO:0007165">
    <property type="term" value="P:signal transduction"/>
    <property type="evidence" value="ECO:0007669"/>
    <property type="project" value="InterPro"/>
</dbReference>
<evidence type="ECO:0000259" key="4">
    <source>
        <dbReference type="PROSITE" id="PS50885"/>
    </source>
</evidence>
<organism evidence="5 6">
    <name type="scientific">Turneriella parva (strain ATCC BAA-1111 / DSM 21527 / NCTC 11395 / H)</name>
    <name type="common">Leptospira parva</name>
    <dbReference type="NCBI Taxonomy" id="869212"/>
    <lineage>
        <taxon>Bacteria</taxon>
        <taxon>Pseudomonadati</taxon>
        <taxon>Spirochaetota</taxon>
        <taxon>Spirochaetia</taxon>
        <taxon>Leptospirales</taxon>
        <taxon>Leptospiraceae</taxon>
        <taxon>Turneriella</taxon>
    </lineage>
</organism>
<feature type="domain" description="HAMP" evidence="4">
    <location>
        <begin position="522"/>
        <end position="574"/>
    </location>
</feature>
<keyword evidence="3" id="KW-0472">Membrane</keyword>
<feature type="transmembrane region" description="Helical" evidence="3">
    <location>
        <begin position="102"/>
        <end position="122"/>
    </location>
</feature>
<evidence type="ECO:0000313" key="6">
    <source>
        <dbReference type="Proteomes" id="UP000006048"/>
    </source>
</evidence>
<feature type="transmembrane region" description="Helical" evidence="3">
    <location>
        <begin position="6"/>
        <end position="28"/>
    </location>
</feature>
<dbReference type="STRING" id="869212.Turpa_0495"/>
<dbReference type="KEGG" id="tpx:Turpa_0495"/>
<keyword evidence="3" id="KW-0812">Transmembrane</keyword>
<feature type="transmembrane region" description="Helical" evidence="3">
    <location>
        <begin position="175"/>
        <end position="195"/>
    </location>
</feature>
<evidence type="ECO:0000256" key="1">
    <source>
        <dbReference type="PROSITE-ProRule" id="PRU00339"/>
    </source>
</evidence>
<dbReference type="PANTHER" id="PTHR32089">
    <property type="entry name" value="METHYL-ACCEPTING CHEMOTAXIS PROTEIN MCPB"/>
    <property type="match status" value="1"/>
</dbReference>
<dbReference type="EMBL" id="CP002959">
    <property type="protein sequence ID" value="AFM11149.1"/>
    <property type="molecule type" value="Genomic_DNA"/>
</dbReference>
<keyword evidence="3" id="KW-1133">Transmembrane helix</keyword>
<dbReference type="PATRIC" id="fig|869212.3.peg.472"/>
<evidence type="ECO:0000256" key="3">
    <source>
        <dbReference type="SAM" id="Phobius"/>
    </source>
</evidence>
<dbReference type="PANTHER" id="PTHR32089:SF114">
    <property type="entry name" value="METHYL-ACCEPTING CHEMOTAXIS PROTEIN MCPB"/>
    <property type="match status" value="1"/>
</dbReference>
<dbReference type="HOGENOM" id="CLU_295407_0_0_12"/>
<dbReference type="InterPro" id="IPR003660">
    <property type="entry name" value="HAMP_dom"/>
</dbReference>
<dbReference type="GO" id="GO:0016020">
    <property type="term" value="C:membrane"/>
    <property type="evidence" value="ECO:0007669"/>
    <property type="project" value="InterPro"/>
</dbReference>
<dbReference type="RefSeq" id="WP_014801669.1">
    <property type="nucleotide sequence ID" value="NC_018020.1"/>
</dbReference>
<dbReference type="InterPro" id="IPR036457">
    <property type="entry name" value="PPM-type-like_dom_sf"/>
</dbReference>
<keyword evidence="6" id="KW-1185">Reference proteome</keyword>
<dbReference type="InterPro" id="IPR001932">
    <property type="entry name" value="PPM-type_phosphatase-like_dom"/>
</dbReference>
<protein>
    <submittedName>
        <fullName evidence="5">Stage II sporulation protein E</fullName>
    </submittedName>
</protein>
<dbReference type="Gene3D" id="3.60.40.10">
    <property type="entry name" value="PPM-type phosphatase domain"/>
    <property type="match status" value="1"/>
</dbReference>
<dbReference type="InterPro" id="IPR011990">
    <property type="entry name" value="TPR-like_helical_dom_sf"/>
</dbReference>
<feature type="transmembrane region" description="Helical" evidence="3">
    <location>
        <begin position="40"/>
        <end position="61"/>
    </location>
</feature>
<dbReference type="Pfam" id="PF00672">
    <property type="entry name" value="HAMP"/>
    <property type="match status" value="1"/>
</dbReference>
<reference evidence="5 6" key="1">
    <citation type="submission" date="2012-06" db="EMBL/GenBank/DDBJ databases">
        <title>The complete chromosome of genome of Turneriella parva DSM 21527.</title>
        <authorList>
            <consortium name="US DOE Joint Genome Institute (JGI-PGF)"/>
            <person name="Lucas S."/>
            <person name="Han J."/>
            <person name="Lapidus A."/>
            <person name="Bruce D."/>
            <person name="Goodwin L."/>
            <person name="Pitluck S."/>
            <person name="Peters L."/>
            <person name="Kyrpides N."/>
            <person name="Mavromatis K."/>
            <person name="Ivanova N."/>
            <person name="Mikhailova N."/>
            <person name="Chertkov O."/>
            <person name="Detter J.C."/>
            <person name="Tapia R."/>
            <person name="Han C."/>
            <person name="Land M."/>
            <person name="Hauser L."/>
            <person name="Markowitz V."/>
            <person name="Cheng J.-F."/>
            <person name="Hugenholtz P."/>
            <person name="Woyke T."/>
            <person name="Wu D."/>
            <person name="Gronow S."/>
            <person name="Wellnitz S."/>
            <person name="Brambilla E."/>
            <person name="Klenk H.-P."/>
            <person name="Eisen J.A."/>
        </authorList>
    </citation>
    <scope>NUCLEOTIDE SEQUENCE [LARGE SCALE GENOMIC DNA]</scope>
    <source>
        <strain evidence="6">ATCC BAA-1111 / DSM 21527 / NCTC 11395 / H</strain>
    </source>
</reference>
<evidence type="ECO:0000313" key="5">
    <source>
        <dbReference type="EMBL" id="AFM11149.1"/>
    </source>
</evidence>
<dbReference type="OrthoDB" id="344609at2"/>
<dbReference type="Gene3D" id="1.25.40.10">
    <property type="entry name" value="Tetratricopeptide repeat domain"/>
    <property type="match status" value="1"/>
</dbReference>
<dbReference type="CDD" id="cd06225">
    <property type="entry name" value="HAMP"/>
    <property type="match status" value="1"/>
</dbReference>
<dbReference type="SMART" id="SM00304">
    <property type="entry name" value="HAMP"/>
    <property type="match status" value="1"/>
</dbReference>
<sequence length="1035" mass="117868">MPALYPNYFFVGSLLSFLFLLYVAILLFRVPNRSPASTQLAIAMVFTGIFNLSYLITHGIYTVPNFATRWLNFYTAMCAGLHVAAFFHSFPRVHSTRVVKWVLVIGHSSIILVSAWLAYVMFNSPLYYLFNSHFWDSDSLPAQKAVSLMILLHFLHFVATGIWRGFKERGDERSGVWLIAAAFLFATIPPAILQVLSRDNLIPRSTFMTATVIFNLFGYFAAIVTYINVTKDRTSVLWRITGITLLTVLLIFQAVAYYWLHDAERNFDALLYGRAREGYVLGRLPDYGVKKIIYDHKQSKLLSAPGEDYESETALLQQMQATYLHDSLQVLKGDAETVKKVALDLLAQVSKHSAIQSRYLQELVSRANYTDGATLTAAIRSLRSQQLYQIAKLRQMSDAEFEKKSGEVIAALDKKFPGLAEATEKLGELAATEKKQLLMASLTPWREEAQRLYRGQIHYAGSFPQHYVSYPFVDQGQQRVIEVAYPYIYYRQQIAAATWPLVIVILSSYLFILIGFSVFFRGALMRPINWLVDGLKEIHNDNFDARVKVQVEDEIGFMAKSFNKMARSIKAGRMRLQQYAEQLEEKVKERTQELQTTLKDVQALKAQQDGDYFLTTLLLKPLGVNEVDSSLVGIESVVRQKKKFEFRHWSKDIGGDINISHIIELEGKRHIAFVNGDAMGKSIQGAGGALVLGSVFHTIVERTQATLAMQQQAPERWLKNAFIELHRVFESFDGSMLMSGFFGLIDEHTGLMYHILAEHPRAVLYRNGKAEFIENDTMLRKLGTAGVEGKLQIATTQLEPGDVLFVGSDGRDDIILGYDEHGDRIINEDETLFLRIIEENGGRVTDIVGAIEQRGEIMDDLSIMRIERYVEQRNNHHAFDYGAVLSGVKRDLKTGQTDKAIRRIEAYLRQDEFYPEAVKNLAQIYYQTKDYEKAAQYAQDYLWLKPADAHFVYFASLCFRRIKDYRKSIDLSERLRLREVPIAKNLALLCDLHLRMGNFKRAEAMLSELIEIDKNFGSIDILKRKLADAQAKAAT</sequence>
<evidence type="ECO:0000256" key="2">
    <source>
        <dbReference type="SAM" id="Coils"/>
    </source>
</evidence>
<feature type="transmembrane region" description="Helical" evidence="3">
    <location>
        <begin position="207"/>
        <end position="229"/>
    </location>
</feature>
<dbReference type="AlphaFoldDB" id="I4B1J2"/>
<feature type="repeat" description="TPR" evidence="1">
    <location>
        <begin position="915"/>
        <end position="948"/>
    </location>
</feature>